<dbReference type="InterPro" id="IPR036278">
    <property type="entry name" value="Sialidase_sf"/>
</dbReference>
<feature type="chain" id="PRO_5030910343" description="Ricin B lectin domain-containing protein" evidence="1">
    <location>
        <begin position="35"/>
        <end position="563"/>
    </location>
</feature>
<gene>
    <name evidence="3" type="ORF">BJY22_006728</name>
</gene>
<name>A0A7X6A424_9ACTN</name>
<sequence length="563" mass="59900">MLKQLRRVSRTAFRTTLAAVVVATVCLAGGTPQAAGAPGATTTPSEATVPAEQAAVERGEVQSAEQHAAAADGAGGTLLRDGAGLYPRLIRLQHNGPANGRVLASVVTFVGNGDGLGAIYESTDDGASFRQVGSVADPESADGQGLCCATLYELPQPVGQLPAGTLLWAASVGASDRPMSLRIWRSNDLGRSWSYLSSCADAVNLRGLWEPEFSIAADGQLVCHYADETDPAQNQKLMEVRSVDGIRWTDRRATVTSDDARHRPGMPVVRKLPNGTYFLTYEICALGGQYDCAVFYRTSRDGWNWGDPKDRGIFPRTADGKYFTHTPTVAWSANEGDRDGKLLLIGQILHNTDGTVADGNGRTIFVNTENGVGPWYEIAAPVEVPNPYNNFCPNYSSPLLASEDGRRVIEIASAWAADGECKAYFDSGSSIGTGDDTGVRDGATSHLTSVATAACLGADTTGRAIQVSCDQASAQRWQLDEVSDRSYVVRGSDNTCLKNSGRMERCDTGAGRTWQLSNAGLGYYQLKADGRCVTAHGSAAHPGPVTVEACDNRQHQIWKATLA</sequence>
<dbReference type="SUPFAM" id="SSF75005">
    <property type="entry name" value="Arabinanase/levansucrase/invertase"/>
    <property type="match status" value="1"/>
</dbReference>
<dbReference type="SUPFAM" id="SSF50939">
    <property type="entry name" value="Sialidases"/>
    <property type="match status" value="1"/>
</dbReference>
<evidence type="ECO:0000259" key="2">
    <source>
        <dbReference type="Pfam" id="PF00652"/>
    </source>
</evidence>
<comment type="caution">
    <text evidence="3">The sequence shown here is derived from an EMBL/GenBank/DDBJ whole genome shotgun (WGS) entry which is preliminary data.</text>
</comment>
<dbReference type="InterPro" id="IPR000772">
    <property type="entry name" value="Ricin_B_lectin"/>
</dbReference>
<dbReference type="Pfam" id="PF00652">
    <property type="entry name" value="Ricin_B_lectin"/>
    <property type="match status" value="1"/>
</dbReference>
<dbReference type="PROSITE" id="PS50231">
    <property type="entry name" value="RICIN_B_LECTIN"/>
    <property type="match status" value="1"/>
</dbReference>
<dbReference type="Gene3D" id="2.80.10.50">
    <property type="match status" value="1"/>
</dbReference>
<organism evidence="3 4">
    <name type="scientific">Kribbella shirazensis</name>
    <dbReference type="NCBI Taxonomy" id="1105143"/>
    <lineage>
        <taxon>Bacteria</taxon>
        <taxon>Bacillati</taxon>
        <taxon>Actinomycetota</taxon>
        <taxon>Actinomycetes</taxon>
        <taxon>Propionibacteriales</taxon>
        <taxon>Kribbellaceae</taxon>
        <taxon>Kribbella</taxon>
    </lineage>
</organism>
<evidence type="ECO:0000313" key="4">
    <source>
        <dbReference type="Proteomes" id="UP000555407"/>
    </source>
</evidence>
<feature type="signal peptide" evidence="1">
    <location>
        <begin position="1"/>
        <end position="34"/>
    </location>
</feature>
<dbReference type="RefSeq" id="WP_167215052.1">
    <property type="nucleotide sequence ID" value="NZ_JAASRO010000001.1"/>
</dbReference>
<proteinExistence type="predicted"/>
<reference evidence="3 4" key="1">
    <citation type="submission" date="2020-03" db="EMBL/GenBank/DDBJ databases">
        <title>Sequencing the genomes of 1000 actinobacteria strains.</title>
        <authorList>
            <person name="Klenk H.-P."/>
        </authorList>
    </citation>
    <scope>NUCLEOTIDE SEQUENCE [LARGE SCALE GENOMIC DNA]</scope>
    <source>
        <strain evidence="3 4">DSM 45490</strain>
    </source>
</reference>
<dbReference type="CDD" id="cd15482">
    <property type="entry name" value="Sialidase_non-viral"/>
    <property type="match status" value="1"/>
</dbReference>
<dbReference type="Gene3D" id="2.120.10.10">
    <property type="match status" value="1"/>
</dbReference>
<dbReference type="PANTHER" id="PTHR38792:SF3">
    <property type="entry name" value="BNR_ASP-BOX REPEAT DOMAIN PROTEIN (AFU_ORTHOLOGUE AFUA_7G06430)-RELATED"/>
    <property type="match status" value="1"/>
</dbReference>
<feature type="domain" description="Ricin B lectin" evidence="2">
    <location>
        <begin position="445"/>
        <end position="558"/>
    </location>
</feature>
<evidence type="ECO:0000313" key="3">
    <source>
        <dbReference type="EMBL" id="NIK61011.1"/>
    </source>
</evidence>
<evidence type="ECO:0000256" key="1">
    <source>
        <dbReference type="SAM" id="SignalP"/>
    </source>
</evidence>
<dbReference type="EMBL" id="JAASRO010000001">
    <property type="protein sequence ID" value="NIK61011.1"/>
    <property type="molecule type" value="Genomic_DNA"/>
</dbReference>
<keyword evidence="4" id="KW-1185">Reference proteome</keyword>
<dbReference type="Proteomes" id="UP000555407">
    <property type="component" value="Unassembled WGS sequence"/>
</dbReference>
<dbReference type="InterPro" id="IPR023296">
    <property type="entry name" value="Glyco_hydro_beta-prop_sf"/>
</dbReference>
<dbReference type="InterPro" id="IPR035992">
    <property type="entry name" value="Ricin_B-like_lectins"/>
</dbReference>
<dbReference type="SUPFAM" id="SSF50370">
    <property type="entry name" value="Ricin B-like lectins"/>
    <property type="match status" value="1"/>
</dbReference>
<dbReference type="AlphaFoldDB" id="A0A7X6A424"/>
<protein>
    <recommendedName>
        <fullName evidence="2">Ricin B lectin domain-containing protein</fullName>
    </recommendedName>
</protein>
<dbReference type="PANTHER" id="PTHR38792">
    <property type="entry name" value="BNR/ASP-BOX REPEAT DOMAIN PROTEIN (AFU_ORTHOLOGUE AFUA_7G06430)-RELATED"/>
    <property type="match status" value="1"/>
</dbReference>
<accession>A0A7X6A424</accession>
<keyword evidence="1" id="KW-0732">Signal</keyword>
<dbReference type="CDD" id="cd00161">
    <property type="entry name" value="beta-trefoil_Ricin-like"/>
    <property type="match status" value="1"/>
</dbReference>